<evidence type="ECO:0000313" key="2">
    <source>
        <dbReference type="EMBL" id="BAV87780.1"/>
    </source>
</evidence>
<sequence length="129" mass="14941">MARKNHPGKRPSGTTSSKWLRTTAGGGRDISRILDPAPTVESDRYGDWFVQYIPAVNARKTYTCPECYRPIPPGTAHLVVWQESHVLGRERAIDERRHWHQHCWRSRRNNSRILCASPPFLGLRYTYPD</sequence>
<reference evidence="2 3" key="1">
    <citation type="submission" date="2016-10" db="EMBL/GenBank/DDBJ databases">
        <title>Genome sequence of Rothia aeria strain JCM11412.</title>
        <authorList>
            <person name="Nambu T."/>
        </authorList>
    </citation>
    <scope>NUCLEOTIDE SEQUENCE [LARGE SCALE GENOMIC DNA]</scope>
    <source>
        <strain evidence="2 3">JCM 11412</strain>
    </source>
</reference>
<keyword evidence="3" id="KW-1185">Reference proteome</keyword>
<gene>
    <name evidence="2" type="ORF">RA11412_1481</name>
</gene>
<dbReference type="KEGG" id="raj:RA11412_1481"/>
<evidence type="ECO:0000313" key="3">
    <source>
        <dbReference type="Proteomes" id="UP000250241"/>
    </source>
</evidence>
<evidence type="ECO:0000256" key="1">
    <source>
        <dbReference type="SAM" id="MobiDB-lite"/>
    </source>
</evidence>
<accession>A0A2Z5QZU1</accession>
<name>A0A2Z5QZU1_9MICC</name>
<dbReference type="AlphaFoldDB" id="A0A2Z5QZU1"/>
<organism evidence="2 3">
    <name type="scientific">Rothia aeria</name>
    <dbReference type="NCBI Taxonomy" id="172042"/>
    <lineage>
        <taxon>Bacteria</taxon>
        <taxon>Bacillati</taxon>
        <taxon>Actinomycetota</taxon>
        <taxon>Actinomycetes</taxon>
        <taxon>Micrococcales</taxon>
        <taxon>Micrococcaceae</taxon>
        <taxon>Rothia</taxon>
    </lineage>
</organism>
<dbReference type="Proteomes" id="UP000250241">
    <property type="component" value="Chromosome"/>
</dbReference>
<protein>
    <submittedName>
        <fullName evidence="2">Putative ATP/GTP-binding protein</fullName>
    </submittedName>
</protein>
<feature type="region of interest" description="Disordered" evidence="1">
    <location>
        <begin position="1"/>
        <end position="33"/>
    </location>
</feature>
<proteinExistence type="predicted"/>
<dbReference type="EMBL" id="AP017895">
    <property type="protein sequence ID" value="BAV87780.1"/>
    <property type="molecule type" value="Genomic_DNA"/>
</dbReference>